<feature type="compositionally biased region" description="Basic residues" evidence="1">
    <location>
        <begin position="372"/>
        <end position="381"/>
    </location>
</feature>
<feature type="compositionally biased region" description="Basic and acidic residues" evidence="1">
    <location>
        <begin position="119"/>
        <end position="128"/>
    </location>
</feature>
<feature type="region of interest" description="Disordered" evidence="1">
    <location>
        <begin position="364"/>
        <end position="401"/>
    </location>
</feature>
<dbReference type="PANTHER" id="PTHR22145:SF4">
    <property type="entry name" value="PROTEIN FAM217A"/>
    <property type="match status" value="1"/>
</dbReference>
<dbReference type="Proteomes" id="UP000826234">
    <property type="component" value="Unassembled WGS sequence"/>
</dbReference>
<comment type="caution">
    <text evidence="2">The sequence shown here is derived from an EMBL/GenBank/DDBJ whole genome shotgun (WGS) entry which is preliminary data.</text>
</comment>
<gene>
    <name evidence="2" type="ORF">JD844_016749</name>
</gene>
<proteinExistence type="predicted"/>
<evidence type="ECO:0000313" key="3">
    <source>
        <dbReference type="Proteomes" id="UP000826234"/>
    </source>
</evidence>
<organism evidence="2 3">
    <name type="scientific">Phrynosoma platyrhinos</name>
    <name type="common">Desert horned lizard</name>
    <dbReference type="NCBI Taxonomy" id="52577"/>
    <lineage>
        <taxon>Eukaryota</taxon>
        <taxon>Metazoa</taxon>
        <taxon>Chordata</taxon>
        <taxon>Craniata</taxon>
        <taxon>Vertebrata</taxon>
        <taxon>Euteleostomi</taxon>
        <taxon>Lepidosauria</taxon>
        <taxon>Squamata</taxon>
        <taxon>Bifurcata</taxon>
        <taxon>Unidentata</taxon>
        <taxon>Episquamata</taxon>
        <taxon>Toxicofera</taxon>
        <taxon>Iguania</taxon>
        <taxon>Phrynosomatidae</taxon>
        <taxon>Phrynosomatinae</taxon>
        <taxon>Phrynosoma</taxon>
    </lineage>
</organism>
<feature type="region of interest" description="Disordered" evidence="1">
    <location>
        <begin position="283"/>
        <end position="313"/>
    </location>
</feature>
<dbReference type="PANTHER" id="PTHR22145">
    <property type="entry name" value="SI:CH211-266K22.6"/>
    <property type="match status" value="1"/>
</dbReference>
<evidence type="ECO:0008006" key="4">
    <source>
        <dbReference type="Google" id="ProtNLM"/>
    </source>
</evidence>
<sequence length="401" mass="44696">MQWNSWQILACQIILKQPRDLNKSFTQMPSNSSHIPTNFVHTNPLVCSFMKRCSSVSSSGTQKTAPENSHRNGNGDIYKRCSETTESYPETDSSSDDMHLTFKRQMKRGNGNMEATLPIEEKDTPESDQRNKALLNFLKNITTNLKPDPIEHKEDISDASDNDMFSYPDFLPPPYNTLDLQKLSKLDDWRLGIAEPLDQPFDQLVSRLVRMERLQHLTILKEKAKETVSPAVAVNNHSSPSKVVYQLKQPRSSGLSCSQTSFDGDLHNFDGCVHEPDIPKCTSQRYHNKRTSGGLSPARSTTNHPRASCNASKWHKAPVTVDSTNAVTQRSLSCSGSASKIETGAKITYQKLLSSGTAVCSSFRDNESSKYKQARTKRKPCRTNGAAVMGKPSNSPSHTNQ</sequence>
<feature type="region of interest" description="Disordered" evidence="1">
    <location>
        <begin position="107"/>
        <end position="128"/>
    </location>
</feature>
<accession>A0ABQ7SKV5</accession>
<name>A0ABQ7SKV5_PHRPL</name>
<dbReference type="Pfam" id="PF15344">
    <property type="entry name" value="FAM217"/>
    <property type="match status" value="1"/>
</dbReference>
<feature type="compositionally biased region" description="Polar residues" evidence="1">
    <location>
        <begin position="57"/>
        <end position="67"/>
    </location>
</feature>
<feature type="region of interest" description="Disordered" evidence="1">
    <location>
        <begin position="57"/>
        <end position="79"/>
    </location>
</feature>
<feature type="compositionally biased region" description="Polar residues" evidence="1">
    <location>
        <begin position="283"/>
        <end position="311"/>
    </location>
</feature>
<reference evidence="2 3" key="1">
    <citation type="journal article" date="2022" name="Gigascience">
        <title>A chromosome-level genome assembly and annotation of the desert horned lizard, Phrynosoma platyrhinos, provides insight into chromosomal rearrangements among reptiles.</title>
        <authorList>
            <person name="Koochekian N."/>
            <person name="Ascanio A."/>
            <person name="Farleigh K."/>
            <person name="Card D.C."/>
            <person name="Schield D.R."/>
            <person name="Castoe T.A."/>
            <person name="Jezkova T."/>
        </authorList>
    </citation>
    <scope>NUCLEOTIDE SEQUENCE [LARGE SCALE GENOMIC DNA]</scope>
    <source>
        <strain evidence="2">NK-2021</strain>
    </source>
</reference>
<keyword evidence="3" id="KW-1185">Reference proteome</keyword>
<dbReference type="EMBL" id="JAIPUX010005289">
    <property type="protein sequence ID" value="KAH0617949.1"/>
    <property type="molecule type" value="Genomic_DNA"/>
</dbReference>
<evidence type="ECO:0000256" key="1">
    <source>
        <dbReference type="SAM" id="MobiDB-lite"/>
    </source>
</evidence>
<dbReference type="InterPro" id="IPR029266">
    <property type="entry name" value="FAM217"/>
</dbReference>
<protein>
    <recommendedName>
        <fullName evidence="4">Protein FAM217A</fullName>
    </recommendedName>
</protein>
<feature type="compositionally biased region" description="Polar residues" evidence="1">
    <location>
        <begin position="392"/>
        <end position="401"/>
    </location>
</feature>
<evidence type="ECO:0000313" key="2">
    <source>
        <dbReference type="EMBL" id="KAH0617949.1"/>
    </source>
</evidence>